<evidence type="ECO:0008006" key="3">
    <source>
        <dbReference type="Google" id="ProtNLM"/>
    </source>
</evidence>
<proteinExistence type="predicted"/>
<evidence type="ECO:0000313" key="1">
    <source>
        <dbReference type="EMBL" id="KUK81430.1"/>
    </source>
</evidence>
<comment type="caution">
    <text evidence="1">The sequence shown here is derived from an EMBL/GenBank/DDBJ whole genome shotgun (WGS) entry which is preliminary data.</text>
</comment>
<sequence>MSREMRIIWLHNRLSTNDKASMKEYTQKFGISSRQALRDFRYLRINLGAPLKYSRKRGKYFYSESYRLPSLFEDSMKSQMIAEDRVSFTLLKAVERKKAVRLVLRGGSEFLFHPACFDQRHEVFYGIHEDGHLCIIRTDTVETARVSSIHYVEEPMLWNRVVPREAEFKEVTFELDGKLQTYRFFRFGDLIMFIASNEAIRIVAPDDVIDRLRVVTNILEKVLSD</sequence>
<name>A0A124FYK0_9BACT</name>
<dbReference type="PATRIC" id="fig|1184387.3.peg.815"/>
<gene>
    <name evidence="1" type="ORF">XD94_0474</name>
</gene>
<organism evidence="1 2">
    <name type="scientific">Mesotoga prima</name>
    <dbReference type="NCBI Taxonomy" id="1184387"/>
    <lineage>
        <taxon>Bacteria</taxon>
        <taxon>Thermotogati</taxon>
        <taxon>Thermotogota</taxon>
        <taxon>Thermotogae</taxon>
        <taxon>Kosmotogales</taxon>
        <taxon>Kosmotogaceae</taxon>
        <taxon>Mesotoga</taxon>
    </lineage>
</organism>
<protein>
    <recommendedName>
        <fullName evidence="3">WYL domain-containing protein</fullName>
    </recommendedName>
</protein>
<dbReference type="AlphaFoldDB" id="A0A124FYK0"/>
<evidence type="ECO:0000313" key="2">
    <source>
        <dbReference type="Proteomes" id="UP000054092"/>
    </source>
</evidence>
<dbReference type="EMBL" id="LGGP01000058">
    <property type="protein sequence ID" value="KUK81430.1"/>
    <property type="molecule type" value="Genomic_DNA"/>
</dbReference>
<reference evidence="2" key="1">
    <citation type="journal article" date="2015" name="MBio">
        <title>Genome-Resolved Metagenomic Analysis Reveals Roles for Candidate Phyla and Other Microbial Community Members in Biogeochemical Transformations in Oil Reservoirs.</title>
        <authorList>
            <person name="Hu P."/>
            <person name="Tom L."/>
            <person name="Singh A."/>
            <person name="Thomas B.C."/>
            <person name="Baker B.J."/>
            <person name="Piceno Y.M."/>
            <person name="Andersen G.L."/>
            <person name="Banfield J.F."/>
        </authorList>
    </citation>
    <scope>NUCLEOTIDE SEQUENCE [LARGE SCALE GENOMIC DNA]</scope>
</reference>
<dbReference type="Proteomes" id="UP000054092">
    <property type="component" value="Unassembled WGS sequence"/>
</dbReference>
<accession>A0A124FYK0</accession>